<keyword evidence="2" id="KW-0472">Membrane</keyword>
<gene>
    <name evidence="3" type="ORF">GCM10009668_32400</name>
</gene>
<evidence type="ECO:0000313" key="3">
    <source>
        <dbReference type="EMBL" id="GAA1109524.1"/>
    </source>
</evidence>
<sequence>MTVAAPANANVPEGWSDPDAVDPLHFLALVLGIPLALALVIILVVITPGLIRGEKFAHSNAAPDSEWFGGPRSGTDALPAPDNAESKAGGASGKW</sequence>
<name>A0ABN1TYZ0_9ACTN</name>
<organism evidence="3 4">
    <name type="scientific">Nocardioides dubius</name>
    <dbReference type="NCBI Taxonomy" id="317019"/>
    <lineage>
        <taxon>Bacteria</taxon>
        <taxon>Bacillati</taxon>
        <taxon>Actinomycetota</taxon>
        <taxon>Actinomycetes</taxon>
        <taxon>Propionibacteriales</taxon>
        <taxon>Nocardioidaceae</taxon>
        <taxon>Nocardioides</taxon>
    </lineage>
</organism>
<dbReference type="EMBL" id="BAAALG010000012">
    <property type="protein sequence ID" value="GAA1109524.1"/>
    <property type="molecule type" value="Genomic_DNA"/>
</dbReference>
<feature type="region of interest" description="Disordered" evidence="1">
    <location>
        <begin position="61"/>
        <end position="95"/>
    </location>
</feature>
<dbReference type="Proteomes" id="UP001501581">
    <property type="component" value="Unassembled WGS sequence"/>
</dbReference>
<proteinExistence type="predicted"/>
<accession>A0ABN1TYZ0</accession>
<keyword evidence="2" id="KW-1133">Transmembrane helix</keyword>
<evidence type="ECO:0000313" key="4">
    <source>
        <dbReference type="Proteomes" id="UP001501581"/>
    </source>
</evidence>
<evidence type="ECO:0000256" key="1">
    <source>
        <dbReference type="SAM" id="MobiDB-lite"/>
    </source>
</evidence>
<keyword evidence="2" id="KW-0812">Transmembrane</keyword>
<feature type="transmembrane region" description="Helical" evidence="2">
    <location>
        <begin position="24"/>
        <end position="46"/>
    </location>
</feature>
<keyword evidence="4" id="KW-1185">Reference proteome</keyword>
<protein>
    <submittedName>
        <fullName evidence="3">Uncharacterized protein</fullName>
    </submittedName>
</protein>
<evidence type="ECO:0000256" key="2">
    <source>
        <dbReference type="SAM" id="Phobius"/>
    </source>
</evidence>
<reference evidence="3 4" key="1">
    <citation type="journal article" date="2019" name="Int. J. Syst. Evol. Microbiol.">
        <title>The Global Catalogue of Microorganisms (GCM) 10K type strain sequencing project: providing services to taxonomists for standard genome sequencing and annotation.</title>
        <authorList>
            <consortium name="The Broad Institute Genomics Platform"/>
            <consortium name="The Broad Institute Genome Sequencing Center for Infectious Disease"/>
            <person name="Wu L."/>
            <person name="Ma J."/>
        </authorList>
    </citation>
    <scope>NUCLEOTIDE SEQUENCE [LARGE SCALE GENOMIC DNA]</scope>
    <source>
        <strain evidence="3 4">JCM 13008</strain>
    </source>
</reference>
<comment type="caution">
    <text evidence="3">The sequence shown here is derived from an EMBL/GenBank/DDBJ whole genome shotgun (WGS) entry which is preliminary data.</text>
</comment>